<accession>A0ABD2GS94</accession>
<feature type="region of interest" description="Disordered" evidence="1">
    <location>
        <begin position="1"/>
        <end position="47"/>
    </location>
</feature>
<dbReference type="InterPro" id="IPR029281">
    <property type="entry name" value="FAM194_C"/>
</dbReference>
<protein>
    <recommendedName>
        <fullName evidence="2">FAM194 C-terminal domain-containing protein</fullName>
    </recommendedName>
</protein>
<proteinExistence type="predicted"/>
<organism evidence="3 4">
    <name type="scientific">Pagothenia borchgrevinki</name>
    <name type="common">Bald rockcod</name>
    <name type="synonym">Trematomus borchgrevinki</name>
    <dbReference type="NCBI Taxonomy" id="8213"/>
    <lineage>
        <taxon>Eukaryota</taxon>
        <taxon>Metazoa</taxon>
        <taxon>Chordata</taxon>
        <taxon>Craniata</taxon>
        <taxon>Vertebrata</taxon>
        <taxon>Euteleostomi</taxon>
        <taxon>Actinopterygii</taxon>
        <taxon>Neopterygii</taxon>
        <taxon>Teleostei</taxon>
        <taxon>Neoteleostei</taxon>
        <taxon>Acanthomorphata</taxon>
        <taxon>Eupercaria</taxon>
        <taxon>Perciformes</taxon>
        <taxon>Notothenioidei</taxon>
        <taxon>Nototheniidae</taxon>
        <taxon>Pagothenia</taxon>
    </lineage>
</organism>
<name>A0ABD2GS94_PAGBO</name>
<feature type="compositionally biased region" description="Basic and acidic residues" evidence="1">
    <location>
        <begin position="66"/>
        <end position="77"/>
    </location>
</feature>
<evidence type="ECO:0000256" key="1">
    <source>
        <dbReference type="SAM" id="MobiDB-lite"/>
    </source>
</evidence>
<comment type="caution">
    <text evidence="3">The sequence shown here is derived from an EMBL/GenBank/DDBJ whole genome shotgun (WGS) entry which is preliminary data.</text>
</comment>
<gene>
    <name evidence="3" type="ORF">OYC64_018918</name>
</gene>
<dbReference type="PANTHER" id="PTHR23093:SF18">
    <property type="entry name" value="GLUTAMATE RICH 6"/>
    <property type="match status" value="1"/>
</dbReference>
<dbReference type="AlphaFoldDB" id="A0ABD2GS94"/>
<feature type="region of interest" description="Disordered" evidence="1">
    <location>
        <begin position="64"/>
        <end position="89"/>
    </location>
</feature>
<sequence>MSHGHEEDEEPALDSPDGSPEMDSATKHGLENTQRTGSSTSSPEYLTIHAFDGRVVTRISAGTQTDWRHEEEQHPDYKYSNVGTSKAPHKNVGIASEQSVPKNMKSELEISPDNEVLDLFSEETPRAPAACQGETEESLTNLDKISSSSGSNSSEEKRQTVLNIRCEHCQQPEKPPVTSHQVANSVDPQEVFCCEKARNRDPAMRKDQMLKGVEYERSSDPQTPQAANEQQICALQHNILSDDAVTAMMEVLFPEIEYIEIEDSGNTFSFNGQNAGWQRTSPLVKYYSNGQIFIVIFPDGTGHVCYPSGRLAILVSAAQSADWCCVLVLEDKHPQPRIQAVFTTEGQATCYHNNGCIWVNLSPWGGTYCSDTGGLKKHWDWLDKEQHVHAPPYRTLALTLSPNLNICIQSQEHICIAFTSGKRSVQLNVGAKLKLNQGKGLTLPGLDMLQRYLQQKSAEINALLQNIQSLIPDQKTVSPRKVKPQPSFISQTERRQLPMKQQQSAKKTPKADDGHLCEVTQTVLFTSFDFKCFQ</sequence>
<feature type="compositionally biased region" description="Polar residues" evidence="1">
    <location>
        <begin position="31"/>
        <end position="44"/>
    </location>
</feature>
<dbReference type="EMBL" id="JBIYXZ010002076">
    <property type="protein sequence ID" value="KAL3056320.1"/>
    <property type="molecule type" value="Genomic_DNA"/>
</dbReference>
<evidence type="ECO:0000259" key="2">
    <source>
        <dbReference type="Pfam" id="PF14977"/>
    </source>
</evidence>
<reference evidence="3 4" key="1">
    <citation type="journal article" date="2022" name="G3 (Bethesda)">
        <title>Evaluating Illumina-, Nanopore-, and PacBio-based genome assembly strategies with the bald notothen, Trematomus borchgrevinki.</title>
        <authorList>
            <person name="Rayamajhi N."/>
            <person name="Cheng C.C."/>
            <person name="Catchen J.M."/>
        </authorList>
    </citation>
    <scope>NUCLEOTIDE SEQUENCE [LARGE SCALE GENOMIC DNA]</scope>
    <source>
        <strain evidence="3">AGRC-2024</strain>
    </source>
</reference>
<evidence type="ECO:0000313" key="4">
    <source>
        <dbReference type="Proteomes" id="UP001619887"/>
    </source>
</evidence>
<evidence type="ECO:0000313" key="3">
    <source>
        <dbReference type="EMBL" id="KAL3056320.1"/>
    </source>
</evidence>
<feature type="domain" description="FAM194 C-terminal" evidence="2">
    <location>
        <begin position="281"/>
        <end position="470"/>
    </location>
</feature>
<feature type="region of interest" description="Disordered" evidence="1">
    <location>
        <begin position="125"/>
        <end position="159"/>
    </location>
</feature>
<dbReference type="Pfam" id="PF14977">
    <property type="entry name" value="FAM194"/>
    <property type="match status" value="1"/>
</dbReference>
<dbReference type="Proteomes" id="UP001619887">
    <property type="component" value="Unassembled WGS sequence"/>
</dbReference>
<dbReference type="PANTHER" id="PTHR23093">
    <property type="entry name" value="SIMILAR TO CHROMOSOME 3 OPEN READING FRAME 20"/>
    <property type="match status" value="1"/>
</dbReference>
<keyword evidence="4" id="KW-1185">Reference proteome</keyword>
<reference evidence="3 4" key="2">
    <citation type="journal article" date="2024" name="G3 (Bethesda)">
        <title>The genome of the cryopelagic Antarctic bald notothen, Trematomus borchgrevinki.</title>
        <authorList>
            <person name="Rayamajhi N."/>
            <person name="Rivera-Colon A.G."/>
            <person name="Minhas B.F."/>
            <person name="Cheng C.C."/>
            <person name="Catchen J.M."/>
        </authorList>
    </citation>
    <scope>NUCLEOTIDE SEQUENCE [LARGE SCALE GENOMIC DNA]</scope>
    <source>
        <strain evidence="3">AGRC-2024</strain>
    </source>
</reference>
<feature type="region of interest" description="Disordered" evidence="1">
    <location>
        <begin position="475"/>
        <end position="512"/>
    </location>
</feature>